<dbReference type="Gene3D" id="1.10.290.10">
    <property type="entry name" value="Topoisomerase I, domain 4"/>
    <property type="match status" value="1"/>
</dbReference>
<dbReference type="FunFam" id="1.10.290.10:FF:000004">
    <property type="entry name" value="DNA topoisomerase 3"/>
    <property type="match status" value="1"/>
</dbReference>
<comment type="caution">
    <text evidence="2">The sequence shown here is derived from an EMBL/GenBank/DDBJ whole genome shotgun (WGS) entry which is preliminary data.</text>
</comment>
<dbReference type="InterPro" id="IPR000380">
    <property type="entry name" value="Topo_IA"/>
</dbReference>
<dbReference type="PROSITE" id="PS52039">
    <property type="entry name" value="TOPO_IA_2"/>
    <property type="match status" value="1"/>
</dbReference>
<accession>A0A7Y0SNE7</accession>
<dbReference type="SUPFAM" id="SSF56712">
    <property type="entry name" value="Prokaryotic type I DNA topoisomerase"/>
    <property type="match status" value="1"/>
</dbReference>
<keyword evidence="2" id="KW-0413">Isomerase</keyword>
<feature type="domain" description="Topo IA-type catalytic" evidence="1">
    <location>
        <begin position="1"/>
        <end position="119"/>
    </location>
</feature>
<dbReference type="InterPro" id="IPR023405">
    <property type="entry name" value="Topo_IA_core_domain"/>
</dbReference>
<dbReference type="Pfam" id="PF01131">
    <property type="entry name" value="Topoisom_bac"/>
    <property type="match status" value="1"/>
</dbReference>
<sequence>QSAPLPYSLSALQIDAAKRYGMSAQRVLDTCQALYEKHKLITYPRSDCRYLPMEHYSQAGTVTTAIANNAKELQVAVQGADLTLKSKAWNDKKVDAHHAIIPTPKQANVNALSGNEMKV</sequence>
<dbReference type="Proteomes" id="UP000518904">
    <property type="component" value="Unassembled WGS sequence"/>
</dbReference>
<dbReference type="PROSITE" id="PS00396">
    <property type="entry name" value="TOPO_IA_1"/>
    <property type="match status" value="1"/>
</dbReference>
<dbReference type="PANTHER" id="PTHR11390:SF21">
    <property type="entry name" value="DNA TOPOISOMERASE 3-ALPHA"/>
    <property type="match status" value="1"/>
</dbReference>
<dbReference type="GO" id="GO:0006281">
    <property type="term" value="P:DNA repair"/>
    <property type="evidence" value="ECO:0007669"/>
    <property type="project" value="TreeGrafter"/>
</dbReference>
<dbReference type="AlphaFoldDB" id="A0A7Y0SNE7"/>
<dbReference type="GO" id="GO:0006265">
    <property type="term" value="P:DNA topological change"/>
    <property type="evidence" value="ECO:0007669"/>
    <property type="project" value="InterPro"/>
</dbReference>
<reference evidence="2 3" key="1">
    <citation type="submission" date="2020-04" db="EMBL/GenBank/DDBJ databases">
        <title>Whole-genome sequencing of Vibrio spp. from China reveals different genetic environments of blaCTX-M-14 among diverse lineages.</title>
        <authorList>
            <person name="Zheng Z."/>
            <person name="Ye L."/>
            <person name="Chen S."/>
        </authorList>
    </citation>
    <scope>NUCLEOTIDE SEQUENCE [LARGE SCALE GENOMIC DNA]</scope>
    <source>
        <strain evidence="2 3">Vb0551</strain>
    </source>
</reference>
<evidence type="ECO:0000313" key="3">
    <source>
        <dbReference type="Proteomes" id="UP000518904"/>
    </source>
</evidence>
<dbReference type="PANTHER" id="PTHR11390">
    <property type="entry name" value="PROKARYOTIC DNA TOPOISOMERASE"/>
    <property type="match status" value="1"/>
</dbReference>
<dbReference type="GO" id="GO:0003917">
    <property type="term" value="F:DNA topoisomerase type I (single strand cut, ATP-independent) activity"/>
    <property type="evidence" value="ECO:0007669"/>
    <property type="project" value="InterPro"/>
</dbReference>
<dbReference type="GO" id="GO:0006310">
    <property type="term" value="P:DNA recombination"/>
    <property type="evidence" value="ECO:0007669"/>
    <property type="project" value="TreeGrafter"/>
</dbReference>
<protein>
    <submittedName>
        <fullName evidence="2">DNA topoisomerase III</fullName>
    </submittedName>
</protein>
<dbReference type="InterPro" id="IPR013826">
    <property type="entry name" value="Topo_IA_cen_sub3"/>
</dbReference>
<feature type="non-terminal residue" evidence="2">
    <location>
        <position position="119"/>
    </location>
</feature>
<dbReference type="EMBL" id="JABCLB010002493">
    <property type="protein sequence ID" value="NMU86600.1"/>
    <property type="molecule type" value="Genomic_DNA"/>
</dbReference>
<name>A0A7Y0SNE7_VIBPH</name>
<evidence type="ECO:0000313" key="2">
    <source>
        <dbReference type="EMBL" id="NMU86600.1"/>
    </source>
</evidence>
<proteinExistence type="predicted"/>
<dbReference type="GO" id="GO:0043597">
    <property type="term" value="C:cytoplasmic replication fork"/>
    <property type="evidence" value="ECO:0007669"/>
    <property type="project" value="TreeGrafter"/>
</dbReference>
<evidence type="ECO:0000259" key="1">
    <source>
        <dbReference type="PROSITE" id="PS52039"/>
    </source>
</evidence>
<gene>
    <name evidence="2" type="ORF">HKB16_27515</name>
</gene>
<dbReference type="GO" id="GO:0003677">
    <property type="term" value="F:DNA binding"/>
    <property type="evidence" value="ECO:0007669"/>
    <property type="project" value="InterPro"/>
</dbReference>
<organism evidence="2 3">
    <name type="scientific">Vibrio parahaemolyticus</name>
    <dbReference type="NCBI Taxonomy" id="670"/>
    <lineage>
        <taxon>Bacteria</taxon>
        <taxon>Pseudomonadati</taxon>
        <taxon>Pseudomonadota</taxon>
        <taxon>Gammaproteobacteria</taxon>
        <taxon>Vibrionales</taxon>
        <taxon>Vibrionaceae</taxon>
        <taxon>Vibrio</taxon>
    </lineage>
</organism>
<feature type="non-terminal residue" evidence="2">
    <location>
        <position position="1"/>
    </location>
</feature>
<dbReference type="InterPro" id="IPR023406">
    <property type="entry name" value="Topo_IA_AS"/>
</dbReference>
<dbReference type="InterPro" id="IPR013497">
    <property type="entry name" value="Topo_IA_cen"/>
</dbReference>